<keyword evidence="3 7" id="KW-0812">Transmembrane</keyword>
<comment type="subcellular location">
    <subcellularLocation>
        <location evidence="1">Cell membrane</location>
        <topology evidence="1">Multi-pass membrane protein</topology>
    </subcellularLocation>
</comment>
<evidence type="ECO:0000256" key="1">
    <source>
        <dbReference type="ARBA" id="ARBA00004651"/>
    </source>
</evidence>
<sequence length="767" mass="83748">MSDAAVDTPVSPSSPSPNDPSDPSPRDAAQSRRRLGSPVGIYLIAAVMAGLIAALIGDAYLGDSLAALGVPDPGKATTWGVPLVRGIGTILACLGIGSFLMSAFGAAPRKDGYLDLDGFRASRTGTWAMLAWAVCALLLIPLYLSDVSGYPLRDALAPDMWSVAVQQVSVAKAMMWIAIIAGLAGLASLLTRKWIWQPVFFAISVASLVPIALEGHSASGGNHDYGVNSLLWHIILACLWIGGLMSLVAHAARRGPHLAEITRRYSFLALCSIIGIAVSGLINAGIRLSFTEWFTTDYGRIIVVKTVLTLILAWFGFAHRRWTIPKLDAGRQDAWWRRPFIRIALVEVFVMAATVGVALSLTRIPPPVEAVADISRAELIMGFDISEPFSLVAVLTNWRFDLVFGTIALLLQAVYMWAFFSVKRRGVEWKTSRLVWWTVGNLTLIFVTSSGLGMYAMAMFTPHMLQHMALTMLIPVFWVLGGPMTLLLRAFKPAGRNGLPGPREWLVVFINNPLSRFLTNPIVAALQFVLGFYAFYLSDLFSDLASNHAGHVFMILHFLISGYIFYWVVIGVDAAPRQLSPFMKLLMTLAAMAFHAWFGIAMMQMQAPLAEDYYLSLQLPFEVDLMEQQHTGGAVAWGLSELPLLLVSTAHAVQWLRQDRKEAARFDRKAERDDDADLASYNAMLAGLEVGRDDAAEAYYGAEYREGEVQGYLHSERSKQQAHRSQRQRAKSQGPTDAADSAEGADGADSAEGAETSNPTETTDGES</sequence>
<feature type="transmembrane region" description="Helical" evidence="7">
    <location>
        <begin position="265"/>
        <end position="286"/>
    </location>
</feature>
<evidence type="ECO:0000256" key="4">
    <source>
        <dbReference type="ARBA" id="ARBA00022989"/>
    </source>
</evidence>
<reference evidence="9" key="1">
    <citation type="journal article" date="2021" name="PeerJ">
        <title>Extensive microbial diversity within the chicken gut microbiome revealed by metagenomics and culture.</title>
        <authorList>
            <person name="Gilroy R."/>
            <person name="Ravi A."/>
            <person name="Getino M."/>
            <person name="Pursley I."/>
            <person name="Horton D.L."/>
            <person name="Alikhan N.F."/>
            <person name="Baker D."/>
            <person name="Gharbi K."/>
            <person name="Hall N."/>
            <person name="Watson M."/>
            <person name="Adriaenssens E.M."/>
            <person name="Foster-Nyarko E."/>
            <person name="Jarju S."/>
            <person name="Secka A."/>
            <person name="Antonio M."/>
            <person name="Oren A."/>
            <person name="Chaudhuri R.R."/>
            <person name="La Ragione R."/>
            <person name="Hildebrand F."/>
            <person name="Pallen M.J."/>
        </authorList>
    </citation>
    <scope>NUCLEOTIDE SEQUENCE</scope>
    <source>
        <strain evidence="9">ChiHjej13B12-4958</strain>
    </source>
</reference>
<feature type="transmembrane region" description="Helical" evidence="7">
    <location>
        <begin position="39"/>
        <end position="62"/>
    </location>
</feature>
<evidence type="ECO:0000313" key="10">
    <source>
        <dbReference type="Proteomes" id="UP000823858"/>
    </source>
</evidence>
<evidence type="ECO:0000256" key="3">
    <source>
        <dbReference type="ARBA" id="ARBA00022692"/>
    </source>
</evidence>
<feature type="compositionally biased region" description="Pro residues" evidence="6">
    <location>
        <begin position="12"/>
        <end position="23"/>
    </location>
</feature>
<dbReference type="EMBL" id="DWVP01000024">
    <property type="protein sequence ID" value="HJC86015.1"/>
    <property type="molecule type" value="Genomic_DNA"/>
</dbReference>
<feature type="transmembrane region" description="Helical" evidence="7">
    <location>
        <begin position="164"/>
        <end position="187"/>
    </location>
</feature>
<feature type="transmembrane region" description="Helical" evidence="7">
    <location>
        <begin position="548"/>
        <end position="570"/>
    </location>
</feature>
<feature type="compositionally biased region" description="Low complexity" evidence="6">
    <location>
        <begin position="737"/>
        <end position="755"/>
    </location>
</feature>
<dbReference type="PANTHER" id="PTHR34820">
    <property type="entry name" value="INNER MEMBRANE PROTEIN YEBZ"/>
    <property type="match status" value="1"/>
</dbReference>
<feature type="domain" description="Copper resistance protein D" evidence="8">
    <location>
        <begin position="260"/>
        <end position="360"/>
    </location>
</feature>
<evidence type="ECO:0000256" key="5">
    <source>
        <dbReference type="ARBA" id="ARBA00023136"/>
    </source>
</evidence>
<feature type="transmembrane region" description="Helical" evidence="7">
    <location>
        <begin position="402"/>
        <end position="422"/>
    </location>
</feature>
<dbReference type="InterPro" id="IPR008457">
    <property type="entry name" value="Cu-R_CopD_dom"/>
</dbReference>
<feature type="transmembrane region" description="Helical" evidence="7">
    <location>
        <begin position="233"/>
        <end position="253"/>
    </location>
</feature>
<keyword evidence="2" id="KW-1003">Cell membrane</keyword>
<feature type="compositionally biased region" description="Basic residues" evidence="6">
    <location>
        <begin position="720"/>
        <end position="730"/>
    </location>
</feature>
<dbReference type="InterPro" id="IPR019108">
    <property type="entry name" value="Caa3_assmbl_CtaG-rel"/>
</dbReference>
<feature type="transmembrane region" description="Helical" evidence="7">
    <location>
        <begin position="339"/>
        <end position="361"/>
    </location>
</feature>
<proteinExistence type="predicted"/>
<comment type="caution">
    <text evidence="9">The sequence shown here is derived from an EMBL/GenBank/DDBJ whole genome shotgun (WGS) entry which is preliminary data.</text>
</comment>
<keyword evidence="5 7" id="KW-0472">Membrane</keyword>
<accession>A0A9D2QEB0</accession>
<feature type="region of interest" description="Disordered" evidence="6">
    <location>
        <begin position="713"/>
        <end position="767"/>
    </location>
</feature>
<protein>
    <submittedName>
        <fullName evidence="9">Bifunctional copper resistance protein CopD/cytochrome c oxidase assembly protein</fullName>
    </submittedName>
</protein>
<feature type="transmembrane region" description="Helical" evidence="7">
    <location>
        <begin position="582"/>
        <end position="603"/>
    </location>
</feature>
<evidence type="ECO:0000313" key="9">
    <source>
        <dbReference type="EMBL" id="HJC86015.1"/>
    </source>
</evidence>
<feature type="transmembrane region" description="Helical" evidence="7">
    <location>
        <begin position="517"/>
        <end position="536"/>
    </location>
</feature>
<feature type="transmembrane region" description="Helical" evidence="7">
    <location>
        <begin position="82"/>
        <end position="104"/>
    </location>
</feature>
<feature type="transmembrane region" description="Helical" evidence="7">
    <location>
        <begin position="298"/>
        <end position="318"/>
    </location>
</feature>
<dbReference type="GO" id="GO:0005886">
    <property type="term" value="C:plasma membrane"/>
    <property type="evidence" value="ECO:0007669"/>
    <property type="project" value="UniProtKB-SubCell"/>
</dbReference>
<feature type="transmembrane region" description="Helical" evidence="7">
    <location>
        <begin position="194"/>
        <end position="213"/>
    </location>
</feature>
<evidence type="ECO:0000256" key="6">
    <source>
        <dbReference type="SAM" id="MobiDB-lite"/>
    </source>
</evidence>
<feature type="transmembrane region" description="Helical" evidence="7">
    <location>
        <begin position="434"/>
        <end position="456"/>
    </location>
</feature>
<dbReference type="Pfam" id="PF09678">
    <property type="entry name" value="Caa3_CtaG"/>
    <property type="match status" value="1"/>
</dbReference>
<dbReference type="AlphaFoldDB" id="A0A9D2QEB0"/>
<feature type="transmembrane region" description="Helical" evidence="7">
    <location>
        <begin position="634"/>
        <end position="656"/>
    </location>
</feature>
<dbReference type="PANTHER" id="PTHR34820:SF4">
    <property type="entry name" value="INNER MEMBRANE PROTEIN YEBZ"/>
    <property type="match status" value="1"/>
</dbReference>
<dbReference type="Proteomes" id="UP000823858">
    <property type="component" value="Unassembled WGS sequence"/>
</dbReference>
<dbReference type="Pfam" id="PF05425">
    <property type="entry name" value="CopD"/>
    <property type="match status" value="1"/>
</dbReference>
<organism evidence="9 10">
    <name type="scientific">Candidatus Corynebacterium faecigallinarum</name>
    <dbReference type="NCBI Taxonomy" id="2838528"/>
    <lineage>
        <taxon>Bacteria</taxon>
        <taxon>Bacillati</taxon>
        <taxon>Actinomycetota</taxon>
        <taxon>Actinomycetes</taxon>
        <taxon>Mycobacteriales</taxon>
        <taxon>Corynebacteriaceae</taxon>
        <taxon>Corynebacterium</taxon>
    </lineage>
</organism>
<reference evidence="9" key="2">
    <citation type="submission" date="2021-04" db="EMBL/GenBank/DDBJ databases">
        <authorList>
            <person name="Gilroy R."/>
        </authorList>
    </citation>
    <scope>NUCLEOTIDE SEQUENCE</scope>
    <source>
        <strain evidence="9">ChiHjej13B12-4958</strain>
    </source>
</reference>
<feature type="transmembrane region" description="Helical" evidence="7">
    <location>
        <begin position="125"/>
        <end position="144"/>
    </location>
</feature>
<feature type="compositionally biased region" description="Polar residues" evidence="6">
    <location>
        <begin position="756"/>
        <end position="767"/>
    </location>
</feature>
<evidence type="ECO:0000256" key="2">
    <source>
        <dbReference type="ARBA" id="ARBA00022475"/>
    </source>
</evidence>
<gene>
    <name evidence="9" type="ORF">H9751_10850</name>
</gene>
<evidence type="ECO:0000259" key="8">
    <source>
        <dbReference type="Pfam" id="PF05425"/>
    </source>
</evidence>
<evidence type="ECO:0000256" key="7">
    <source>
        <dbReference type="SAM" id="Phobius"/>
    </source>
</evidence>
<feature type="region of interest" description="Disordered" evidence="6">
    <location>
        <begin position="1"/>
        <end position="31"/>
    </location>
</feature>
<name>A0A9D2QEB0_9CORY</name>
<dbReference type="GO" id="GO:0006825">
    <property type="term" value="P:copper ion transport"/>
    <property type="evidence" value="ECO:0007669"/>
    <property type="project" value="InterPro"/>
</dbReference>
<dbReference type="InterPro" id="IPR032694">
    <property type="entry name" value="CopC/D"/>
</dbReference>
<keyword evidence="4 7" id="KW-1133">Transmembrane helix</keyword>
<feature type="transmembrane region" description="Helical" evidence="7">
    <location>
        <begin position="468"/>
        <end position="488"/>
    </location>
</feature>